<keyword evidence="2" id="KW-1185">Reference proteome</keyword>
<sequence>MSINKYSTGPVENAVGNVGAPGESRTFFVKALNNGHKAARVKILLYRLNGSKVLVETRTFTLPAQSSNFRALNVANLLQFEVQIKTDSPRVLVSGWGKNAKGRLVAAHRFVQEELIKIKKKRRHHLGA</sequence>
<evidence type="ECO:0000313" key="1">
    <source>
        <dbReference type="EMBL" id="MFB5680827.1"/>
    </source>
</evidence>
<accession>A0ABV5B561</accession>
<proteinExistence type="predicted"/>
<evidence type="ECO:0000313" key="2">
    <source>
        <dbReference type="Proteomes" id="UP001580407"/>
    </source>
</evidence>
<dbReference type="EMBL" id="JBHILM010000007">
    <property type="protein sequence ID" value="MFB5680827.1"/>
    <property type="molecule type" value="Genomic_DNA"/>
</dbReference>
<dbReference type="Proteomes" id="UP001580407">
    <property type="component" value="Unassembled WGS sequence"/>
</dbReference>
<comment type="caution">
    <text evidence="1">The sequence shown here is derived from an EMBL/GenBank/DDBJ whole genome shotgun (WGS) entry which is preliminary data.</text>
</comment>
<name>A0ABV5B561_9BACL</name>
<gene>
    <name evidence="1" type="ORF">ACE3NQ_07895</name>
</gene>
<dbReference type="RefSeq" id="WP_375524626.1">
    <property type="nucleotide sequence ID" value="NZ_JBHILM010000007.1"/>
</dbReference>
<reference evidence="1 2" key="1">
    <citation type="submission" date="2024-09" db="EMBL/GenBank/DDBJ databases">
        <authorList>
            <person name="Ruan L."/>
        </authorList>
    </citation>
    <scope>NUCLEOTIDE SEQUENCE [LARGE SCALE GENOMIC DNA]</scope>
    <source>
        <strain evidence="1 2">D33</strain>
    </source>
</reference>
<organism evidence="1 2">
    <name type="scientific">Paenibacillus terreus</name>
    <dbReference type="NCBI Taxonomy" id="1387834"/>
    <lineage>
        <taxon>Bacteria</taxon>
        <taxon>Bacillati</taxon>
        <taxon>Bacillota</taxon>
        <taxon>Bacilli</taxon>
        <taxon>Bacillales</taxon>
        <taxon>Paenibacillaceae</taxon>
        <taxon>Paenibacillus</taxon>
    </lineage>
</organism>
<protein>
    <submittedName>
        <fullName evidence="1">Uncharacterized protein</fullName>
    </submittedName>
</protein>